<protein>
    <submittedName>
        <fullName evidence="1">Uncharacterized protein</fullName>
    </submittedName>
</protein>
<dbReference type="EMBL" id="JAATNW010000007">
    <property type="protein sequence ID" value="NMH61228.1"/>
    <property type="molecule type" value="Genomic_DNA"/>
</dbReference>
<accession>A0ABX1R7L9</accession>
<proteinExistence type="predicted"/>
<keyword evidence="2" id="KW-1185">Reference proteome</keyword>
<evidence type="ECO:0000313" key="1">
    <source>
        <dbReference type="EMBL" id="NMH61228.1"/>
    </source>
</evidence>
<dbReference type="RefSeq" id="WP_169211777.1">
    <property type="nucleotide sequence ID" value="NZ_JAATNW010000007.1"/>
</dbReference>
<sequence length="85" mass="9563">MSMFINKELYAVKASRRRFDIAKRKSDKADEQLKINSKLLIASPVGVLAFFSIGAYKGATTDSPPSRRRQAIVTFLRTVLIKFLA</sequence>
<comment type="caution">
    <text evidence="1">The sequence shown here is derived from an EMBL/GenBank/DDBJ whole genome shotgun (WGS) entry which is preliminary data.</text>
</comment>
<evidence type="ECO:0000313" key="2">
    <source>
        <dbReference type="Proteomes" id="UP000709336"/>
    </source>
</evidence>
<name>A0ABX1R7L9_9ALTE</name>
<organism evidence="1 2">
    <name type="scientific">Alteromonas ponticola</name>
    <dbReference type="NCBI Taxonomy" id="2720613"/>
    <lineage>
        <taxon>Bacteria</taxon>
        <taxon>Pseudomonadati</taxon>
        <taxon>Pseudomonadota</taxon>
        <taxon>Gammaproteobacteria</taxon>
        <taxon>Alteromonadales</taxon>
        <taxon>Alteromonadaceae</taxon>
        <taxon>Alteromonas/Salinimonas group</taxon>
        <taxon>Alteromonas</taxon>
    </lineage>
</organism>
<dbReference type="Proteomes" id="UP000709336">
    <property type="component" value="Unassembled WGS sequence"/>
</dbReference>
<reference evidence="1 2" key="1">
    <citation type="submission" date="2020-03" db="EMBL/GenBank/DDBJ databases">
        <title>Alteromonas ponticola sp. nov., isolated from seawater.</title>
        <authorList>
            <person name="Yoon J.-H."/>
            <person name="Kim Y.-O."/>
        </authorList>
    </citation>
    <scope>NUCLEOTIDE SEQUENCE [LARGE SCALE GENOMIC DNA]</scope>
    <source>
        <strain evidence="1 2">MYP5</strain>
    </source>
</reference>
<gene>
    <name evidence="1" type="ORF">HCJ96_14445</name>
</gene>